<dbReference type="PANTHER" id="PTHR43031">
    <property type="entry name" value="FAD-DEPENDENT OXIDOREDUCTASE"/>
    <property type="match status" value="1"/>
</dbReference>
<organism evidence="2 3">
    <name type="scientific">Nocardioides seonyuensis</name>
    <dbReference type="NCBI Taxonomy" id="2518371"/>
    <lineage>
        <taxon>Bacteria</taxon>
        <taxon>Bacillati</taxon>
        <taxon>Actinomycetota</taxon>
        <taxon>Actinomycetes</taxon>
        <taxon>Propionibacteriales</taxon>
        <taxon>Nocardioidaceae</taxon>
        <taxon>Nocardioides</taxon>
    </lineage>
</organism>
<dbReference type="SUPFAM" id="SSF52821">
    <property type="entry name" value="Rhodanese/Cell cycle control phosphatase"/>
    <property type="match status" value="1"/>
</dbReference>
<dbReference type="InterPro" id="IPR050229">
    <property type="entry name" value="GlpE_sulfurtransferase"/>
</dbReference>
<sequence>MSRSTPEIDVARLAEAAEQQATVIDVREPGEYVAGHVPGAQLVPMGQLPSRLAEIERTRPVYVVCASGNRSAAMTDLLVASGYDAYSVAGGTAAWARSGRPVETGAPTSR</sequence>
<dbReference type="CDD" id="cd00158">
    <property type="entry name" value="RHOD"/>
    <property type="match status" value="1"/>
</dbReference>
<dbReference type="Pfam" id="PF00581">
    <property type="entry name" value="Rhodanese"/>
    <property type="match status" value="1"/>
</dbReference>
<dbReference type="InterPro" id="IPR036873">
    <property type="entry name" value="Rhodanese-like_dom_sf"/>
</dbReference>
<dbReference type="Proteomes" id="UP000294853">
    <property type="component" value="Chromosome"/>
</dbReference>
<evidence type="ECO:0000313" key="3">
    <source>
        <dbReference type="Proteomes" id="UP000294853"/>
    </source>
</evidence>
<dbReference type="PANTHER" id="PTHR43031:SF1">
    <property type="entry name" value="PYRIDINE NUCLEOTIDE-DISULPHIDE OXIDOREDUCTASE"/>
    <property type="match status" value="1"/>
</dbReference>
<keyword evidence="3" id="KW-1185">Reference proteome</keyword>
<dbReference type="AlphaFoldDB" id="A0A4P7IBJ7"/>
<dbReference type="Gene3D" id="3.40.250.10">
    <property type="entry name" value="Rhodanese-like domain"/>
    <property type="match status" value="1"/>
</dbReference>
<dbReference type="RefSeq" id="WP_135266382.1">
    <property type="nucleotide sequence ID" value="NZ_CP038436.1"/>
</dbReference>
<dbReference type="PROSITE" id="PS50206">
    <property type="entry name" value="RHODANESE_3"/>
    <property type="match status" value="1"/>
</dbReference>
<dbReference type="SMART" id="SM00450">
    <property type="entry name" value="RHOD"/>
    <property type="match status" value="1"/>
</dbReference>
<proteinExistence type="predicted"/>
<dbReference type="KEGG" id="nsn:EXE58_02270"/>
<name>A0A4P7IBJ7_9ACTN</name>
<accession>A0A4P7IBJ7</accession>
<evidence type="ECO:0000313" key="2">
    <source>
        <dbReference type="EMBL" id="QBX54409.1"/>
    </source>
</evidence>
<evidence type="ECO:0000259" key="1">
    <source>
        <dbReference type="PROSITE" id="PS50206"/>
    </source>
</evidence>
<dbReference type="OrthoDB" id="9800872at2"/>
<dbReference type="EMBL" id="CP038436">
    <property type="protein sequence ID" value="QBX54409.1"/>
    <property type="molecule type" value="Genomic_DNA"/>
</dbReference>
<protein>
    <submittedName>
        <fullName evidence="2">Rhodanese-like domain-containing protein</fullName>
    </submittedName>
</protein>
<feature type="domain" description="Rhodanese" evidence="1">
    <location>
        <begin position="17"/>
        <end position="104"/>
    </location>
</feature>
<reference evidence="2 3" key="1">
    <citation type="submission" date="2019-03" db="EMBL/GenBank/DDBJ databases">
        <title>Three New Species of Nocardioides, Nocardioides euryhalodurans sp. nov., Nocardioides seonyuensis sp. nov. and Nocardioides eburneoflavus sp. nov. Iolated from Soil.</title>
        <authorList>
            <person name="Roh S.G."/>
            <person name="Lee C."/>
            <person name="Kim M.-K."/>
            <person name="Kim S.B."/>
        </authorList>
    </citation>
    <scope>NUCLEOTIDE SEQUENCE [LARGE SCALE GENOMIC DNA]</scope>
    <source>
        <strain evidence="2 3">MMS17-SY207-3</strain>
    </source>
</reference>
<dbReference type="InterPro" id="IPR001763">
    <property type="entry name" value="Rhodanese-like_dom"/>
</dbReference>
<gene>
    <name evidence="2" type="ORF">EXE58_02270</name>
</gene>